<evidence type="ECO:0000256" key="13">
    <source>
        <dbReference type="SAM" id="Phobius"/>
    </source>
</evidence>
<dbReference type="GO" id="GO:0016887">
    <property type="term" value="F:ATP hydrolysis activity"/>
    <property type="evidence" value="ECO:0007669"/>
    <property type="project" value="InterPro"/>
</dbReference>
<dbReference type="InterPro" id="IPR008250">
    <property type="entry name" value="ATPase_P-typ_transduc_dom_A_sf"/>
</dbReference>
<dbReference type="Gene3D" id="3.40.50.1000">
    <property type="entry name" value="HAD superfamily/HAD-like"/>
    <property type="match status" value="1"/>
</dbReference>
<dbReference type="SUPFAM" id="SSF81665">
    <property type="entry name" value="Calcium ATPase, transmembrane domain M"/>
    <property type="match status" value="1"/>
</dbReference>
<sequence>MRELRAVWCKKLCYVWDDQRKEFVKLAGLDRGRKCFEYHRFKGYSAYEQSLRLAIYGKNEIHVPVNSILTILVLEALTPFYIFQVFSIMVWFAERYYYYTIAILLMSLFGITSSIVQTRKNQRSLRESMHSAGAVIVCRGNGRYEEISSSYLVPGDVIEIPRNGCTMQCDAVLLNGNCIVNESMLTGESVPVTKNPMPKTNVTYDVKEDSFHTLFCGTRIIQTRSQGSDRILAVVLRTGFLTSKGELVRSILYPPPSDFKFDRDSYKFIVILAVIALLGCVYTVISKSERSIAVADIVIKALGLITIVIPPALPAAMTLGKLYALNRLKRQQIFCMNSRVINVSGSIDCVCFDKTGTLTEDGLDMWGVVPVDNDKLKEPIKDITSLPKSSPLLKGMATCHSLTIINDELLGDPLDVKVFEATGWIIEEASINNNCNSSISNIVKPPIIPRKVNSITINNLNGSRGKDDQSQIEIIRQYQFSSTLQRMSVVTKTDNSSYLEIFCKGSPEMIVSLSNPQSVPHNMQDKLKEFTEKGYRVIAVGTRIIEEICNEEIQKMERTAVESNLEFVGLIILENRIKPETSDVIKVLKGAKIKTVMITGDNIQTALSVAKECGIIGKNENVINVTVEPIESGKPIVSFDVIKTNRNVNKEKQIQTYSCDEIMMENGNNFNFRYCYAMTGTTWAIIKECYPDKVAELVEKGVVFARMSGQQKQQLIQELKTLGYYAGESLIFFLFLFLPLLFILICTIPLFPCIWVSGIEKGLAYI</sequence>
<feature type="transmembrane region" description="Helical" evidence="13">
    <location>
        <begin position="730"/>
        <end position="751"/>
    </location>
</feature>
<feature type="transmembrane region" description="Helical" evidence="13">
    <location>
        <begin position="96"/>
        <end position="116"/>
    </location>
</feature>
<keyword evidence="9" id="KW-1278">Translocase</keyword>
<evidence type="ECO:0000256" key="7">
    <source>
        <dbReference type="ARBA" id="ARBA00022840"/>
    </source>
</evidence>
<dbReference type="SUPFAM" id="SSF81660">
    <property type="entry name" value="Metal cation-transporting ATPase, ATP-binding domain N"/>
    <property type="match status" value="1"/>
</dbReference>
<dbReference type="NCBIfam" id="TIGR01494">
    <property type="entry name" value="ATPase_P-type"/>
    <property type="match status" value="1"/>
</dbReference>
<feature type="domain" description="P-type ATPase A" evidence="14">
    <location>
        <begin position="140"/>
        <end position="251"/>
    </location>
</feature>
<dbReference type="PRINTS" id="PR00119">
    <property type="entry name" value="CATATPASE"/>
</dbReference>
<keyword evidence="11 13" id="KW-0472">Membrane</keyword>
<evidence type="ECO:0000256" key="2">
    <source>
        <dbReference type="ARBA" id="ARBA00006000"/>
    </source>
</evidence>
<keyword evidence="8" id="KW-0460">Magnesium</keyword>
<dbReference type="GO" id="GO:0046872">
    <property type="term" value="F:metal ion binding"/>
    <property type="evidence" value="ECO:0007669"/>
    <property type="project" value="UniProtKB-KW"/>
</dbReference>
<dbReference type="GO" id="GO:0005524">
    <property type="term" value="F:ATP binding"/>
    <property type="evidence" value="ECO:0007669"/>
    <property type="project" value="UniProtKB-KW"/>
</dbReference>
<comment type="similarity">
    <text evidence="2">Belongs to the cation transport ATPase (P-type) (TC 3.A.3) family. Type V subfamily.</text>
</comment>
<evidence type="ECO:0000256" key="1">
    <source>
        <dbReference type="ARBA" id="ARBA00004141"/>
    </source>
</evidence>
<dbReference type="GO" id="GO:0019829">
    <property type="term" value="F:ATPase-coupled monoatomic cation transmembrane transporter activity"/>
    <property type="evidence" value="ECO:0007669"/>
    <property type="project" value="TreeGrafter"/>
</dbReference>
<dbReference type="SUPFAM" id="SSF56784">
    <property type="entry name" value="HAD-like"/>
    <property type="match status" value="1"/>
</dbReference>
<dbReference type="Proteomes" id="UP000801492">
    <property type="component" value="Unassembled WGS sequence"/>
</dbReference>
<keyword evidence="6" id="KW-0547">Nucleotide-binding</keyword>
<dbReference type="OrthoDB" id="48943at2759"/>
<proteinExistence type="inferred from homology"/>
<comment type="caution">
    <text evidence="15">The sequence shown here is derived from an EMBL/GenBank/DDBJ whole genome shotgun (WGS) entry which is preliminary data.</text>
</comment>
<evidence type="ECO:0000256" key="5">
    <source>
        <dbReference type="ARBA" id="ARBA00022723"/>
    </source>
</evidence>
<dbReference type="InterPro" id="IPR023214">
    <property type="entry name" value="HAD_sf"/>
</dbReference>
<dbReference type="PANTHER" id="PTHR45630:SF8">
    <property type="entry name" value="CATION-TRANSPORTING ATPASE"/>
    <property type="match status" value="1"/>
</dbReference>
<dbReference type="InterPro" id="IPR018303">
    <property type="entry name" value="ATPase_P-typ_P_site"/>
</dbReference>
<dbReference type="Gene3D" id="2.70.150.10">
    <property type="entry name" value="Calcium-transporting ATPase, cytoplasmic transduction domain A"/>
    <property type="match status" value="1"/>
</dbReference>
<dbReference type="InterPro" id="IPR036412">
    <property type="entry name" value="HAD-like_sf"/>
</dbReference>
<feature type="transmembrane region" description="Helical" evidence="13">
    <location>
        <begin position="266"/>
        <end position="285"/>
    </location>
</feature>
<dbReference type="GO" id="GO:0015203">
    <property type="term" value="F:polyamine transmembrane transporter activity"/>
    <property type="evidence" value="ECO:0007669"/>
    <property type="project" value="TreeGrafter"/>
</dbReference>
<feature type="transmembrane region" description="Helical" evidence="13">
    <location>
        <begin position="297"/>
        <end position="320"/>
    </location>
</feature>
<dbReference type="InterPro" id="IPR059000">
    <property type="entry name" value="ATPase_P-type_domA"/>
</dbReference>
<keyword evidence="4 13" id="KW-0812">Transmembrane</keyword>
<accession>A0A8K0DES5</accession>
<keyword evidence="5" id="KW-0479">Metal-binding</keyword>
<evidence type="ECO:0000256" key="6">
    <source>
        <dbReference type="ARBA" id="ARBA00022741"/>
    </source>
</evidence>
<dbReference type="Gene3D" id="3.40.1110.10">
    <property type="entry name" value="Calcium-transporting ATPase, cytoplasmic domain N"/>
    <property type="match status" value="1"/>
</dbReference>
<dbReference type="GO" id="GO:0006874">
    <property type="term" value="P:intracellular calcium ion homeostasis"/>
    <property type="evidence" value="ECO:0007669"/>
    <property type="project" value="TreeGrafter"/>
</dbReference>
<evidence type="ECO:0000256" key="9">
    <source>
        <dbReference type="ARBA" id="ARBA00022967"/>
    </source>
</evidence>
<evidence type="ECO:0000256" key="11">
    <source>
        <dbReference type="ARBA" id="ARBA00023136"/>
    </source>
</evidence>
<dbReference type="Pfam" id="PF13246">
    <property type="entry name" value="Cation_ATPase"/>
    <property type="match status" value="1"/>
</dbReference>
<dbReference type="InterPro" id="IPR001757">
    <property type="entry name" value="P_typ_ATPase"/>
</dbReference>
<comment type="catalytic activity">
    <reaction evidence="12">
        <text>ATP + H2O = ADP + phosphate + H(+)</text>
        <dbReference type="Rhea" id="RHEA:13065"/>
        <dbReference type="ChEBI" id="CHEBI:15377"/>
        <dbReference type="ChEBI" id="CHEBI:15378"/>
        <dbReference type="ChEBI" id="CHEBI:30616"/>
        <dbReference type="ChEBI" id="CHEBI:43474"/>
        <dbReference type="ChEBI" id="CHEBI:456216"/>
    </reaction>
</comment>
<gene>
    <name evidence="15" type="ORF">ILUMI_06796</name>
</gene>
<dbReference type="PROSITE" id="PS00154">
    <property type="entry name" value="ATPASE_E1_E2"/>
    <property type="match status" value="1"/>
</dbReference>
<dbReference type="SUPFAM" id="SSF81653">
    <property type="entry name" value="Calcium ATPase, transduction domain A"/>
    <property type="match status" value="1"/>
</dbReference>
<keyword evidence="16" id="KW-1185">Reference proteome</keyword>
<dbReference type="EMBL" id="VTPC01002844">
    <property type="protein sequence ID" value="KAF2899380.1"/>
    <property type="molecule type" value="Genomic_DNA"/>
</dbReference>
<evidence type="ECO:0000256" key="3">
    <source>
        <dbReference type="ARBA" id="ARBA00022553"/>
    </source>
</evidence>
<evidence type="ECO:0000259" key="14">
    <source>
        <dbReference type="Pfam" id="PF00122"/>
    </source>
</evidence>
<dbReference type="Gene3D" id="1.20.1110.10">
    <property type="entry name" value="Calcium-transporting ATPase, transmembrane domain"/>
    <property type="match status" value="1"/>
</dbReference>
<evidence type="ECO:0000256" key="4">
    <source>
        <dbReference type="ARBA" id="ARBA00022692"/>
    </source>
</evidence>
<dbReference type="InterPro" id="IPR006544">
    <property type="entry name" value="P-type_TPase_V"/>
</dbReference>
<keyword evidence="3" id="KW-0597">Phosphoprotein</keyword>
<name>A0A8K0DES5_IGNLU</name>
<evidence type="ECO:0000313" key="15">
    <source>
        <dbReference type="EMBL" id="KAF2899380.1"/>
    </source>
</evidence>
<feature type="transmembrane region" description="Helical" evidence="13">
    <location>
        <begin position="68"/>
        <end position="90"/>
    </location>
</feature>
<dbReference type="GO" id="GO:0140358">
    <property type="term" value="F:P-type transmembrane transporter activity"/>
    <property type="evidence" value="ECO:0007669"/>
    <property type="project" value="InterPro"/>
</dbReference>
<dbReference type="AlphaFoldDB" id="A0A8K0DES5"/>
<protein>
    <recommendedName>
        <fullName evidence="14">P-type ATPase A domain-containing protein</fullName>
    </recommendedName>
</protein>
<evidence type="ECO:0000256" key="10">
    <source>
        <dbReference type="ARBA" id="ARBA00022989"/>
    </source>
</evidence>
<evidence type="ECO:0000256" key="8">
    <source>
        <dbReference type="ARBA" id="ARBA00022842"/>
    </source>
</evidence>
<dbReference type="Pfam" id="PF00122">
    <property type="entry name" value="E1-E2_ATPase"/>
    <property type="match status" value="1"/>
</dbReference>
<organism evidence="15 16">
    <name type="scientific">Ignelater luminosus</name>
    <name type="common">Cucubano</name>
    <name type="synonym">Pyrophorus luminosus</name>
    <dbReference type="NCBI Taxonomy" id="2038154"/>
    <lineage>
        <taxon>Eukaryota</taxon>
        <taxon>Metazoa</taxon>
        <taxon>Ecdysozoa</taxon>
        <taxon>Arthropoda</taxon>
        <taxon>Hexapoda</taxon>
        <taxon>Insecta</taxon>
        <taxon>Pterygota</taxon>
        <taxon>Neoptera</taxon>
        <taxon>Endopterygota</taxon>
        <taxon>Coleoptera</taxon>
        <taxon>Polyphaga</taxon>
        <taxon>Elateriformia</taxon>
        <taxon>Elateroidea</taxon>
        <taxon>Elateridae</taxon>
        <taxon>Agrypninae</taxon>
        <taxon>Pyrophorini</taxon>
        <taxon>Ignelater</taxon>
    </lineage>
</organism>
<evidence type="ECO:0000313" key="16">
    <source>
        <dbReference type="Proteomes" id="UP000801492"/>
    </source>
</evidence>
<dbReference type="PANTHER" id="PTHR45630">
    <property type="entry name" value="CATION-TRANSPORTING ATPASE-RELATED"/>
    <property type="match status" value="1"/>
</dbReference>
<dbReference type="InterPro" id="IPR023299">
    <property type="entry name" value="ATPase_P-typ_cyto_dom_N"/>
</dbReference>
<dbReference type="InterPro" id="IPR023298">
    <property type="entry name" value="ATPase_P-typ_TM_dom_sf"/>
</dbReference>
<reference evidence="15" key="1">
    <citation type="submission" date="2019-08" db="EMBL/GenBank/DDBJ databases">
        <title>The genome of the North American firefly Photinus pyralis.</title>
        <authorList>
            <consortium name="Photinus pyralis genome working group"/>
            <person name="Fallon T.R."/>
            <person name="Sander Lower S.E."/>
            <person name="Weng J.-K."/>
        </authorList>
    </citation>
    <scope>NUCLEOTIDE SEQUENCE</scope>
    <source>
        <strain evidence="15">TRF0915ILg1</strain>
        <tissue evidence="15">Whole body</tissue>
    </source>
</reference>
<keyword evidence="7" id="KW-0067">ATP-binding</keyword>
<dbReference type="NCBIfam" id="TIGR01657">
    <property type="entry name" value="P-ATPase-V"/>
    <property type="match status" value="1"/>
</dbReference>
<dbReference type="FunFam" id="1.20.1110.10:FF:000023">
    <property type="entry name" value="Cation-transporting ATPase"/>
    <property type="match status" value="1"/>
</dbReference>
<dbReference type="GO" id="GO:0016020">
    <property type="term" value="C:membrane"/>
    <property type="evidence" value="ECO:0007669"/>
    <property type="project" value="UniProtKB-SubCell"/>
</dbReference>
<comment type="subcellular location">
    <subcellularLocation>
        <location evidence="1">Membrane</location>
        <topology evidence="1">Multi-pass membrane protein</topology>
    </subcellularLocation>
</comment>
<evidence type="ECO:0000256" key="12">
    <source>
        <dbReference type="ARBA" id="ARBA00049360"/>
    </source>
</evidence>
<keyword evidence="10 13" id="KW-1133">Transmembrane helix</keyword>